<gene>
    <name evidence="1" type="ORF">Pcinc_021148</name>
</gene>
<organism evidence="1 2">
    <name type="scientific">Petrolisthes cinctipes</name>
    <name type="common">Flat porcelain crab</name>
    <dbReference type="NCBI Taxonomy" id="88211"/>
    <lineage>
        <taxon>Eukaryota</taxon>
        <taxon>Metazoa</taxon>
        <taxon>Ecdysozoa</taxon>
        <taxon>Arthropoda</taxon>
        <taxon>Crustacea</taxon>
        <taxon>Multicrustacea</taxon>
        <taxon>Malacostraca</taxon>
        <taxon>Eumalacostraca</taxon>
        <taxon>Eucarida</taxon>
        <taxon>Decapoda</taxon>
        <taxon>Pleocyemata</taxon>
        <taxon>Anomura</taxon>
        <taxon>Galatheoidea</taxon>
        <taxon>Porcellanidae</taxon>
        <taxon>Petrolisthes</taxon>
    </lineage>
</organism>
<reference evidence="1" key="1">
    <citation type="submission" date="2023-10" db="EMBL/GenBank/DDBJ databases">
        <title>Genome assemblies of two species of porcelain crab, Petrolisthes cinctipes and Petrolisthes manimaculis (Anomura: Porcellanidae).</title>
        <authorList>
            <person name="Angst P."/>
        </authorList>
    </citation>
    <scope>NUCLEOTIDE SEQUENCE</scope>
    <source>
        <strain evidence="1">PB745_01</strain>
        <tissue evidence="1">Gill</tissue>
    </source>
</reference>
<evidence type="ECO:0000313" key="1">
    <source>
        <dbReference type="EMBL" id="KAK3873856.1"/>
    </source>
</evidence>
<dbReference type="EMBL" id="JAWQEG010002175">
    <property type="protein sequence ID" value="KAK3873856.1"/>
    <property type="molecule type" value="Genomic_DNA"/>
</dbReference>
<dbReference type="AlphaFoldDB" id="A0AAE1FHK4"/>
<sequence length="75" mass="8207">MVLQGSLQMFDNSSFATILVMVEVEVGDSSLLPLLTQWHLELHTHVLSSSPHLNREKLTVGDSGTVIFMAVSKSP</sequence>
<proteinExistence type="predicted"/>
<name>A0AAE1FHK4_PETCI</name>
<accession>A0AAE1FHK4</accession>
<comment type="caution">
    <text evidence="1">The sequence shown here is derived from an EMBL/GenBank/DDBJ whole genome shotgun (WGS) entry which is preliminary data.</text>
</comment>
<protein>
    <submittedName>
        <fullName evidence="1">Uncharacterized protein</fullName>
    </submittedName>
</protein>
<dbReference type="Proteomes" id="UP001286313">
    <property type="component" value="Unassembled WGS sequence"/>
</dbReference>
<keyword evidence="2" id="KW-1185">Reference proteome</keyword>
<evidence type="ECO:0000313" key="2">
    <source>
        <dbReference type="Proteomes" id="UP001286313"/>
    </source>
</evidence>